<protein>
    <submittedName>
        <fullName evidence="2">Uncharacterized protein</fullName>
    </submittedName>
</protein>
<dbReference type="RefSeq" id="WP_248668466.1">
    <property type="nucleotide sequence ID" value="NZ_JALPRX010000080.1"/>
</dbReference>
<sequence>MPDDLTIRAAPPLPPEPHGAAASRPAAGDAAAAAPLRPNPSLRIDGALGLVVIEFRDWAGRITGSIPTSQELAAYRHSALPGLTPDDAPPDGRTAP</sequence>
<keyword evidence="3" id="KW-1185">Reference proteome</keyword>
<comment type="caution">
    <text evidence="2">The sequence shown here is derived from an EMBL/GenBank/DDBJ whole genome shotgun (WGS) entry which is preliminary data.</text>
</comment>
<evidence type="ECO:0000313" key="2">
    <source>
        <dbReference type="EMBL" id="MCK8786351.1"/>
    </source>
</evidence>
<dbReference type="AlphaFoldDB" id="A0A9X1YA32"/>
<gene>
    <name evidence="2" type="ORF">M0638_18395</name>
</gene>
<dbReference type="EMBL" id="JALPRX010000080">
    <property type="protein sequence ID" value="MCK8786351.1"/>
    <property type="molecule type" value="Genomic_DNA"/>
</dbReference>
<name>A0A9X1YA32_9PROT</name>
<feature type="compositionally biased region" description="Low complexity" evidence="1">
    <location>
        <begin position="20"/>
        <end position="34"/>
    </location>
</feature>
<proteinExistence type="predicted"/>
<feature type="region of interest" description="Disordered" evidence="1">
    <location>
        <begin position="1"/>
        <end position="40"/>
    </location>
</feature>
<accession>A0A9X1YA32</accession>
<reference evidence="2" key="1">
    <citation type="submission" date="2022-04" db="EMBL/GenBank/DDBJ databases">
        <title>Roseomonas acroporae sp. nov., isolated from coral Acropora digitifera.</title>
        <authorList>
            <person name="Sun H."/>
        </authorList>
    </citation>
    <scope>NUCLEOTIDE SEQUENCE</scope>
    <source>
        <strain evidence="2">NAR14</strain>
    </source>
</reference>
<evidence type="ECO:0000313" key="3">
    <source>
        <dbReference type="Proteomes" id="UP001139516"/>
    </source>
</evidence>
<evidence type="ECO:0000256" key="1">
    <source>
        <dbReference type="SAM" id="MobiDB-lite"/>
    </source>
</evidence>
<dbReference type="Proteomes" id="UP001139516">
    <property type="component" value="Unassembled WGS sequence"/>
</dbReference>
<organism evidence="2 3">
    <name type="scientific">Roseomonas acroporae</name>
    <dbReference type="NCBI Taxonomy" id="2937791"/>
    <lineage>
        <taxon>Bacteria</taxon>
        <taxon>Pseudomonadati</taxon>
        <taxon>Pseudomonadota</taxon>
        <taxon>Alphaproteobacteria</taxon>
        <taxon>Acetobacterales</taxon>
        <taxon>Roseomonadaceae</taxon>
        <taxon>Roseomonas</taxon>
    </lineage>
</organism>